<dbReference type="EMBL" id="MH047648">
    <property type="protein sequence ID" value="AZA15241.1"/>
    <property type="molecule type" value="mRNA"/>
</dbReference>
<dbReference type="InterPro" id="IPR032710">
    <property type="entry name" value="NTF2-like_dom_sf"/>
</dbReference>
<dbReference type="AlphaFoldDB" id="A0A3G6JBI2"/>
<feature type="signal peptide" evidence="1">
    <location>
        <begin position="1"/>
        <end position="23"/>
    </location>
</feature>
<dbReference type="Gene3D" id="3.10.450.50">
    <property type="match status" value="1"/>
</dbReference>
<reference evidence="3" key="1">
    <citation type="submission" date="2018-03" db="EMBL/GenBank/DDBJ databases">
        <title>A comparison of the expression on the transcriptome analysis of Anisakis pegreffii L3 and L4.</title>
        <authorList>
            <person name="Nam U.-H."/>
            <person name="Kim J.-O."/>
            <person name="Kim J.-H."/>
        </authorList>
    </citation>
    <scope>NUCLEOTIDE SEQUENCE</scope>
    <source>
        <tissue evidence="3">Whole body</tissue>
    </source>
</reference>
<dbReference type="SUPFAM" id="SSF54427">
    <property type="entry name" value="NTF2-like"/>
    <property type="match status" value="1"/>
</dbReference>
<protein>
    <submittedName>
        <fullName evidence="3">Uncharacterized protein F09E10.7</fullName>
    </submittedName>
</protein>
<evidence type="ECO:0000256" key="1">
    <source>
        <dbReference type="SAM" id="SignalP"/>
    </source>
</evidence>
<evidence type="ECO:0000259" key="2">
    <source>
        <dbReference type="Pfam" id="PF14534"/>
    </source>
</evidence>
<dbReference type="Pfam" id="PF14534">
    <property type="entry name" value="DUF4440"/>
    <property type="match status" value="1"/>
</dbReference>
<feature type="chain" id="PRO_5018264369" evidence="1">
    <location>
        <begin position="24"/>
        <end position="154"/>
    </location>
</feature>
<sequence length="154" mass="17529">MHTINVISLTLFVLLNLCNTAPADLQEEIKARNAELRNLYIAKNIPAAIKFYHKNITFMITGKKPLKGPAEVQKYFSSDQGRGGTPVIKLNVHEINGDDKWAFERGSFDVTWADGKNKGDGMYLKVWKKNKNNEWVIYADSTNYINLPQKPETK</sequence>
<feature type="domain" description="DUF4440" evidence="2">
    <location>
        <begin position="29"/>
        <end position="137"/>
    </location>
</feature>
<proteinExistence type="evidence at transcript level"/>
<accession>A0A3G6JBI2</accession>
<dbReference type="InterPro" id="IPR027843">
    <property type="entry name" value="DUF4440"/>
</dbReference>
<name>A0A3G6JBI2_9BILA</name>
<keyword evidence="1" id="KW-0732">Signal</keyword>
<organism evidence="3">
    <name type="scientific">Anisakis pegreffii</name>
    <dbReference type="NCBI Taxonomy" id="303229"/>
    <lineage>
        <taxon>Eukaryota</taxon>
        <taxon>Metazoa</taxon>
        <taxon>Ecdysozoa</taxon>
        <taxon>Nematoda</taxon>
        <taxon>Chromadorea</taxon>
        <taxon>Rhabditida</taxon>
        <taxon>Spirurina</taxon>
        <taxon>Ascaridomorpha</taxon>
        <taxon>Ascaridoidea</taxon>
        <taxon>Anisakidae</taxon>
        <taxon>Anisakis</taxon>
        <taxon>Anisakis simplex complex</taxon>
    </lineage>
</organism>
<evidence type="ECO:0000313" key="3">
    <source>
        <dbReference type="EMBL" id="AZA15241.1"/>
    </source>
</evidence>